<dbReference type="Pfam" id="PF03798">
    <property type="entry name" value="TRAM_LAG1_CLN8"/>
    <property type="match status" value="1"/>
</dbReference>
<dbReference type="PIRSF" id="PIRSF005225">
    <property type="entry name" value="LAG1_LAC1"/>
    <property type="match status" value="1"/>
</dbReference>
<feature type="transmembrane region" description="Helical" evidence="5">
    <location>
        <begin position="77"/>
        <end position="98"/>
    </location>
</feature>
<feature type="transmembrane region" description="Helical" evidence="5">
    <location>
        <begin position="53"/>
        <end position="71"/>
    </location>
</feature>
<dbReference type="AlphaFoldDB" id="A0A7S0ZV69"/>
<evidence type="ECO:0000256" key="1">
    <source>
        <dbReference type="ARBA" id="ARBA00004141"/>
    </source>
</evidence>
<comment type="subcellular location">
    <subcellularLocation>
        <location evidence="1">Membrane</location>
        <topology evidence="1">Multi-pass membrane protein</topology>
    </subcellularLocation>
</comment>
<evidence type="ECO:0000256" key="4">
    <source>
        <dbReference type="ARBA" id="ARBA00023136"/>
    </source>
</evidence>
<feature type="transmembrane region" description="Helical" evidence="5">
    <location>
        <begin position="20"/>
        <end position="41"/>
    </location>
</feature>
<keyword evidence="2 5" id="KW-0812">Transmembrane</keyword>
<dbReference type="InterPro" id="IPR016439">
    <property type="entry name" value="Lag1/Lac1-like"/>
</dbReference>
<dbReference type="PANTHER" id="PTHR12560">
    <property type="entry name" value="LONGEVITY ASSURANCE FACTOR 1 LAG1"/>
    <property type="match status" value="1"/>
</dbReference>
<dbReference type="GO" id="GO:0016020">
    <property type="term" value="C:membrane"/>
    <property type="evidence" value="ECO:0007669"/>
    <property type="project" value="UniProtKB-SubCell"/>
</dbReference>
<protein>
    <recommendedName>
        <fullName evidence="6">TLC domain-containing protein</fullName>
    </recommendedName>
</protein>
<accession>A0A7S0ZV69</accession>
<reference evidence="7" key="1">
    <citation type="submission" date="2021-01" db="EMBL/GenBank/DDBJ databases">
        <authorList>
            <person name="Corre E."/>
            <person name="Pelletier E."/>
            <person name="Niang G."/>
            <person name="Scheremetjew M."/>
            <person name="Finn R."/>
            <person name="Kale V."/>
            <person name="Holt S."/>
            <person name="Cochrane G."/>
            <person name="Meng A."/>
            <person name="Brown T."/>
            <person name="Cohen L."/>
        </authorList>
    </citation>
    <scope>NUCLEOTIDE SEQUENCE</scope>
</reference>
<evidence type="ECO:0000256" key="3">
    <source>
        <dbReference type="ARBA" id="ARBA00022989"/>
    </source>
</evidence>
<feature type="transmembrane region" description="Helical" evidence="5">
    <location>
        <begin position="266"/>
        <end position="287"/>
    </location>
</feature>
<dbReference type="GO" id="GO:0050291">
    <property type="term" value="F:sphingosine N-acyltransferase activity"/>
    <property type="evidence" value="ECO:0007669"/>
    <property type="project" value="InterPro"/>
</dbReference>
<evidence type="ECO:0000313" key="7">
    <source>
        <dbReference type="EMBL" id="CAD8833130.1"/>
    </source>
</evidence>
<dbReference type="InterPro" id="IPR006634">
    <property type="entry name" value="TLC-dom"/>
</dbReference>
<feature type="domain" description="TLC" evidence="6">
    <location>
        <begin position="123"/>
        <end position="333"/>
    </location>
</feature>
<keyword evidence="3 5" id="KW-1133">Transmembrane helix</keyword>
<feature type="transmembrane region" description="Helical" evidence="5">
    <location>
        <begin position="307"/>
        <end position="325"/>
    </location>
</feature>
<proteinExistence type="predicted"/>
<evidence type="ECO:0000259" key="6">
    <source>
        <dbReference type="SMART" id="SM00724"/>
    </source>
</evidence>
<name>A0A7S0ZV69_NOCSC</name>
<evidence type="ECO:0000256" key="2">
    <source>
        <dbReference type="ARBA" id="ARBA00022692"/>
    </source>
</evidence>
<keyword evidence="4 5" id="KW-0472">Membrane</keyword>
<evidence type="ECO:0000256" key="5">
    <source>
        <dbReference type="SAM" id="Phobius"/>
    </source>
</evidence>
<dbReference type="GO" id="GO:0046513">
    <property type="term" value="P:ceramide biosynthetic process"/>
    <property type="evidence" value="ECO:0007669"/>
    <property type="project" value="InterPro"/>
</dbReference>
<dbReference type="EMBL" id="HBFQ01010718">
    <property type="protein sequence ID" value="CAD8833130.1"/>
    <property type="molecule type" value="Transcribed_RNA"/>
</dbReference>
<dbReference type="PANTHER" id="PTHR12560:SF0">
    <property type="entry name" value="LD18904P"/>
    <property type="match status" value="1"/>
</dbReference>
<organism evidence="7">
    <name type="scientific">Noctiluca scintillans</name>
    <name type="common">Sea sparkle</name>
    <name type="synonym">Red tide dinoflagellate</name>
    <dbReference type="NCBI Taxonomy" id="2966"/>
    <lineage>
        <taxon>Eukaryota</taxon>
        <taxon>Sar</taxon>
        <taxon>Alveolata</taxon>
        <taxon>Dinophyceae</taxon>
        <taxon>Noctilucales</taxon>
        <taxon>Noctilucaceae</taxon>
        <taxon>Noctiluca</taxon>
    </lineage>
</organism>
<gene>
    <name evidence="7" type="ORF">NSCI0253_LOCUS7478</name>
</gene>
<sequence>MSGGEADAKVKKRKSHATPIGSVLILAGFLGTSTLAVAHLLNVPIESALKEASMLFGALVELITGTSTFAVGSVPNFSVDAVVFMMFSFAIFVVLWIVRLTLIEPLTAWSLGLGDKKVNFSLAKFSQVFTDAVVYGLSFSIGLRVVLSQSWVWPSANWWEGYSNGDHMFMRADFRCYYLMYTARYFQDFWSLFLHKRRKDFWQMLSHHVLTVAVGAVSYTFSFNRIGAVVMVLHDPSDVLLNSGKCLIYINNVAKRPLYKFITNRIFEVFAVVFFTTKLILFGYVCWSAHIESLPFFPHGVPEWSCVAFLYGLLALQFWWFGLIVKLAMNMGKDTGATDVRSSSESEKED</sequence>
<dbReference type="SMART" id="SM00724">
    <property type="entry name" value="TLC"/>
    <property type="match status" value="1"/>
</dbReference>